<dbReference type="EMBL" id="JACHHG010000004">
    <property type="protein sequence ID" value="MBB6097973.1"/>
    <property type="molecule type" value="Genomic_DNA"/>
</dbReference>
<comment type="caution">
    <text evidence="1">The sequence shown here is derived from an EMBL/GenBank/DDBJ whole genome shotgun (WGS) entry which is preliminary data.</text>
</comment>
<gene>
    <name evidence="1" type="ORF">HNR42_001396</name>
</gene>
<dbReference type="RefSeq" id="WP_183985931.1">
    <property type="nucleotide sequence ID" value="NZ_JACHHG010000004.1"/>
</dbReference>
<reference evidence="1 2" key="1">
    <citation type="submission" date="2020-08" db="EMBL/GenBank/DDBJ databases">
        <title>Genomic Encyclopedia of Type Strains, Phase IV (KMG-IV): sequencing the most valuable type-strain genomes for metagenomic binning, comparative biology and taxonomic classification.</title>
        <authorList>
            <person name="Goeker M."/>
        </authorList>
    </citation>
    <scope>NUCLEOTIDE SEQUENCE [LARGE SCALE GENOMIC DNA]</scope>
    <source>
        <strain evidence="1 2">DSM 21458</strain>
    </source>
</reference>
<protein>
    <submittedName>
        <fullName evidence="1">Uncharacterized protein</fullName>
    </submittedName>
</protein>
<name>A0A841HYK8_9DEIO</name>
<dbReference type="Proteomes" id="UP000569951">
    <property type="component" value="Unassembled WGS sequence"/>
</dbReference>
<keyword evidence="2" id="KW-1185">Reference proteome</keyword>
<organism evidence="1 2">
    <name type="scientific">Deinobacterium chartae</name>
    <dbReference type="NCBI Taxonomy" id="521158"/>
    <lineage>
        <taxon>Bacteria</taxon>
        <taxon>Thermotogati</taxon>
        <taxon>Deinococcota</taxon>
        <taxon>Deinococci</taxon>
        <taxon>Deinococcales</taxon>
        <taxon>Deinococcaceae</taxon>
        <taxon>Deinobacterium</taxon>
    </lineage>
</organism>
<evidence type="ECO:0000313" key="1">
    <source>
        <dbReference type="EMBL" id="MBB6097973.1"/>
    </source>
</evidence>
<dbReference type="SUPFAM" id="SSF63829">
    <property type="entry name" value="Calcium-dependent phosphotriesterase"/>
    <property type="match status" value="1"/>
</dbReference>
<proteinExistence type="predicted"/>
<dbReference type="AlphaFoldDB" id="A0A841HYK8"/>
<sequence>MNMSIWPRILGGTVSALLALTACQQTSSLVQEEPIRLSVERDPRVLNGEWRGSFKEMRQFRALLPSEELDRIFVLAERSGSWQDGSYEILSFRRSDGVLLLRRPLGAGFSPQGTVALREDRWLIVVGKEQTLLLDPETLETSQTLPFTGTISSDGKVLLTLDHGPLGNGSSGERAVRRDSLSGAVISVVGLPAEHLGSPYRPFWSNDRKDWALAKTSLIQLETGESLELQRQHAYACPLPPPPMTDPWAVKDITWPQDLLVTDTEVWLAYSDGFVEVWDRQGKNRREQRVVEDCELQLSFDETHEIPHLVVQQKNATTFFSVRPQGGLQESTVYPYGTVRASRGADGKVAAIDPESRVLSLFTKHTREWSAVASPEQTVRLNARARYVSERSYGLEGTVDLDGVRYTLKGTGNSYHNLVFAHSVQTTPEPYTNWHVELLLDGKPVGEMRAMRQVPRQTPEDRGRFSGFLTLEKEGVSVLHQYEIERALP</sequence>
<accession>A0A841HYK8</accession>
<evidence type="ECO:0000313" key="2">
    <source>
        <dbReference type="Proteomes" id="UP000569951"/>
    </source>
</evidence>